<comment type="caution">
    <text evidence="3">The sequence shown here is derived from an EMBL/GenBank/DDBJ whole genome shotgun (WGS) entry which is preliminary data.</text>
</comment>
<dbReference type="AlphaFoldDB" id="A0A4R5CA87"/>
<dbReference type="InterPro" id="IPR025736">
    <property type="entry name" value="PucR_C-HTH_dom"/>
</dbReference>
<evidence type="ECO:0000259" key="1">
    <source>
        <dbReference type="Pfam" id="PF07905"/>
    </source>
</evidence>
<keyword evidence="4" id="KW-1185">Reference proteome</keyword>
<proteinExistence type="predicted"/>
<dbReference type="Gene3D" id="1.10.10.2840">
    <property type="entry name" value="PucR C-terminal helix-turn-helix domain"/>
    <property type="match status" value="1"/>
</dbReference>
<dbReference type="EMBL" id="SMKU01000004">
    <property type="protein sequence ID" value="TDD96831.1"/>
    <property type="molecule type" value="Genomic_DNA"/>
</dbReference>
<feature type="domain" description="PucR C-terminal helix-turn-helix" evidence="2">
    <location>
        <begin position="434"/>
        <end position="491"/>
    </location>
</feature>
<dbReference type="Pfam" id="PF07905">
    <property type="entry name" value="PucR"/>
    <property type="match status" value="1"/>
</dbReference>
<dbReference type="OrthoDB" id="3196285at2"/>
<evidence type="ECO:0000313" key="4">
    <source>
        <dbReference type="Proteomes" id="UP000294513"/>
    </source>
</evidence>
<dbReference type="Pfam" id="PF13556">
    <property type="entry name" value="HTH_30"/>
    <property type="match status" value="1"/>
</dbReference>
<dbReference type="InterPro" id="IPR042070">
    <property type="entry name" value="PucR_C-HTH_sf"/>
</dbReference>
<dbReference type="PANTHER" id="PTHR33744">
    <property type="entry name" value="CARBOHYDRATE DIACID REGULATOR"/>
    <property type="match status" value="1"/>
</dbReference>
<gene>
    <name evidence="3" type="ORF">E1298_02300</name>
</gene>
<feature type="domain" description="Purine catabolism PurC-like" evidence="1">
    <location>
        <begin position="7"/>
        <end position="125"/>
    </location>
</feature>
<protein>
    <submittedName>
        <fullName evidence="3">PucR family transcriptional regulator</fullName>
    </submittedName>
</protein>
<dbReference type="Proteomes" id="UP000294513">
    <property type="component" value="Unassembled WGS sequence"/>
</dbReference>
<dbReference type="InterPro" id="IPR012914">
    <property type="entry name" value="PucR_dom"/>
</dbReference>
<name>A0A4R5CA87_9ACTN</name>
<dbReference type="InterPro" id="IPR051448">
    <property type="entry name" value="CdaR-like_regulators"/>
</dbReference>
<dbReference type="RefSeq" id="WP_131889049.1">
    <property type="nucleotide sequence ID" value="NZ_SMKU01000004.1"/>
</dbReference>
<reference evidence="3 4" key="1">
    <citation type="submission" date="2019-03" db="EMBL/GenBank/DDBJ databases">
        <title>Draft genome sequences of novel Actinobacteria.</title>
        <authorList>
            <person name="Sahin N."/>
            <person name="Ay H."/>
            <person name="Saygin H."/>
        </authorList>
    </citation>
    <scope>NUCLEOTIDE SEQUENCE [LARGE SCALE GENOMIC DNA]</scope>
    <source>
        <strain evidence="3 4">H3C3</strain>
    </source>
</reference>
<dbReference type="PANTHER" id="PTHR33744:SF1">
    <property type="entry name" value="DNA-BINDING TRANSCRIPTIONAL ACTIVATOR ADER"/>
    <property type="match status" value="1"/>
</dbReference>
<accession>A0A4R5CA87</accession>
<sequence length="503" mass="52931">MPFTVEDLLAVRELQLSLVAGAGGRRQAIEAAHVSELLRPGEWLQGGELLMTTGLVLPVDPASCRAFVQDVVDGGAAALALGLGHGQPHRHPPATLVEAAEEAGLPLLTVPDQVPFIAVTKAVFAARAAEERRALEHTADVQRRLTVAAASGGGLDAILKVWLDATGRAAVVTDALGRQLAAVGAAPERLLDAARTVLEEITARGLRGSAVVDAADLTVGVRPIGARRLRGHALLAGSADAGPRLVDAALVSLLTMELERRHLAREPHRRARTAAMGRLVSGELSDERAERLLTALDVSTEHLRGLAVQAPRGEAEDLAADLSVALPGGLVRFDGDIVEALVVDDVDLAAVLARFAPGRPTGIGSGFRPGTAAISLRQARSLLAPSARLGRPAEATEHAIGRLLLTLGPPDLLAAFADALLAPVDAADPRGEILTTLRVWLEANGVWDTAADRLGVHRHTVRNRIDRVERLTGKAMTSAATRHEFWLALEAREALAHTLPPDR</sequence>
<evidence type="ECO:0000259" key="2">
    <source>
        <dbReference type="Pfam" id="PF13556"/>
    </source>
</evidence>
<evidence type="ECO:0000313" key="3">
    <source>
        <dbReference type="EMBL" id="TDD96831.1"/>
    </source>
</evidence>
<organism evidence="3 4">
    <name type="scientific">Actinomadura rubrisoli</name>
    <dbReference type="NCBI Taxonomy" id="2530368"/>
    <lineage>
        <taxon>Bacteria</taxon>
        <taxon>Bacillati</taxon>
        <taxon>Actinomycetota</taxon>
        <taxon>Actinomycetes</taxon>
        <taxon>Streptosporangiales</taxon>
        <taxon>Thermomonosporaceae</taxon>
        <taxon>Actinomadura</taxon>
    </lineage>
</organism>